<dbReference type="InterPro" id="IPR012334">
    <property type="entry name" value="Pectin_lyas_fold"/>
</dbReference>
<dbReference type="SUPFAM" id="SSF51126">
    <property type="entry name" value="Pectin lyase-like"/>
    <property type="match status" value="1"/>
</dbReference>
<dbReference type="OrthoDB" id="3260138at2"/>
<dbReference type="AlphaFoldDB" id="A0A3P1WN51"/>
<dbReference type="InterPro" id="IPR006626">
    <property type="entry name" value="PbH1"/>
</dbReference>
<dbReference type="Gene3D" id="2.160.20.10">
    <property type="entry name" value="Single-stranded right-handed beta-helix, Pectin lyase-like"/>
    <property type="match status" value="2"/>
</dbReference>
<feature type="chain" id="PRO_5018130029" description="Periplasmic copper-binding protein NosD beta helix domain-containing protein" evidence="2">
    <location>
        <begin position="26"/>
        <end position="494"/>
    </location>
</feature>
<evidence type="ECO:0000313" key="4">
    <source>
        <dbReference type="EMBL" id="RRD47635.1"/>
    </source>
</evidence>
<protein>
    <recommendedName>
        <fullName evidence="3">Periplasmic copper-binding protein NosD beta helix domain-containing protein</fullName>
    </recommendedName>
</protein>
<feature type="signal peptide" evidence="2">
    <location>
        <begin position="1"/>
        <end position="25"/>
    </location>
</feature>
<dbReference type="InterPro" id="IPR011050">
    <property type="entry name" value="Pectin_lyase_fold/virulence"/>
</dbReference>
<evidence type="ECO:0000256" key="2">
    <source>
        <dbReference type="SAM" id="SignalP"/>
    </source>
</evidence>
<accession>A0A3P1WN51</accession>
<dbReference type="RefSeq" id="WP_125229222.1">
    <property type="nucleotide sequence ID" value="NZ_RQYT01000061.1"/>
</dbReference>
<dbReference type="SMART" id="SM00710">
    <property type="entry name" value="PbH1"/>
    <property type="match status" value="6"/>
</dbReference>
<evidence type="ECO:0000256" key="1">
    <source>
        <dbReference type="SAM" id="MobiDB-lite"/>
    </source>
</evidence>
<proteinExistence type="predicted"/>
<evidence type="ECO:0000259" key="3">
    <source>
        <dbReference type="Pfam" id="PF05048"/>
    </source>
</evidence>
<sequence length="494" mass="52507">MKVRRLLPVALLGVSLALTPAAATAAPPTDTDHGAAVEVAPSGGDDTSLLQQRIDEAAARGIGVRLRPGARYITSKELVLPPGLKAFDGEGALVEAHVGVPKGSDAANVFRFKAQSKGIILTEVRIDLKGSAARTRAVLAPWVSDTTISHLTITNLKFRGIDVVADDGPVDKVSIHDNVVHGAAGWDETEGVVGIAVTSHPEPDPFTGYPAPAYMRFRETGTVLPPRNKTSRITIVDNKVDTTYYGISLSGATDCLIARNVTTTNVRNLSIQDGSSRNRVRSNDFHDSTSAAIHVAYGSSDNLVEHNRIRTGRGKGGEALLQAYHNSTGNVFKKNRVEAHGSRVPRWFLYVATGSHNTVFHDNTLIGKASHAVAAAESIWDQRSATSAGLNPNPYSYSGRPTIHQGTGKEVLFAGGHGDLRGITFTENTFATEGQPFYLGAEVTYGPADKAPAVGNIVDIHISGNKLRSPGPTPIIEHRGQLDGVGQASISHRR</sequence>
<dbReference type="Pfam" id="PF05048">
    <property type="entry name" value="NosD"/>
    <property type="match status" value="1"/>
</dbReference>
<dbReference type="EMBL" id="RQYT01000061">
    <property type="protein sequence ID" value="RRD47635.1"/>
    <property type="molecule type" value="Genomic_DNA"/>
</dbReference>
<comment type="caution">
    <text evidence="4">The sequence shown here is derived from an EMBL/GenBank/DDBJ whole genome shotgun (WGS) entry which is preliminary data.</text>
</comment>
<gene>
    <name evidence="4" type="ORF">EII35_14735</name>
</gene>
<name>A0A3P1WN51_9ACTN</name>
<feature type="domain" description="Periplasmic copper-binding protein NosD beta helix" evidence="3">
    <location>
        <begin position="229"/>
        <end position="396"/>
    </location>
</feature>
<keyword evidence="2" id="KW-0732">Signal</keyword>
<reference evidence="4 5" key="1">
    <citation type="submission" date="2018-11" db="EMBL/GenBank/DDBJ databases">
        <title>Genomes From Bacteria Associated with the Canine Oral Cavity: a Test Case for Automated Genome-Based Taxonomic Assignment.</title>
        <authorList>
            <person name="Coil D.A."/>
            <person name="Jospin G."/>
            <person name="Darling A.E."/>
            <person name="Wallis C."/>
            <person name="Davis I.J."/>
            <person name="Harris S."/>
            <person name="Eisen J.A."/>
            <person name="Holcombe L.J."/>
            <person name="O'Flynn C."/>
        </authorList>
    </citation>
    <scope>NUCLEOTIDE SEQUENCE [LARGE SCALE GENOMIC DNA]</scope>
    <source>
        <strain evidence="4 5">OH2822_COT-296</strain>
    </source>
</reference>
<dbReference type="Proteomes" id="UP000280935">
    <property type="component" value="Unassembled WGS sequence"/>
</dbReference>
<feature type="region of interest" description="Disordered" evidence="1">
    <location>
        <begin position="470"/>
        <end position="494"/>
    </location>
</feature>
<evidence type="ECO:0000313" key="5">
    <source>
        <dbReference type="Proteomes" id="UP000280935"/>
    </source>
</evidence>
<dbReference type="InterPro" id="IPR007742">
    <property type="entry name" value="NosD_dom"/>
</dbReference>
<organism evidence="4 5">
    <name type="scientific">Arachnia propionica</name>
    <dbReference type="NCBI Taxonomy" id="1750"/>
    <lineage>
        <taxon>Bacteria</taxon>
        <taxon>Bacillati</taxon>
        <taxon>Actinomycetota</taxon>
        <taxon>Actinomycetes</taxon>
        <taxon>Propionibacteriales</taxon>
        <taxon>Propionibacteriaceae</taxon>
        <taxon>Arachnia</taxon>
    </lineage>
</organism>